<reference evidence="2" key="2">
    <citation type="journal article" date="2015" name="Fish Shellfish Immunol.">
        <title>Early steps in the European eel (Anguilla anguilla)-Vibrio vulnificus interaction in the gills: Role of the RtxA13 toxin.</title>
        <authorList>
            <person name="Callol A."/>
            <person name="Pajuelo D."/>
            <person name="Ebbesson L."/>
            <person name="Teles M."/>
            <person name="MacKenzie S."/>
            <person name="Amaro C."/>
        </authorList>
    </citation>
    <scope>NUCLEOTIDE SEQUENCE</scope>
</reference>
<reference evidence="2" key="1">
    <citation type="submission" date="2014-11" db="EMBL/GenBank/DDBJ databases">
        <authorList>
            <person name="Amaro Gonzalez C."/>
        </authorList>
    </citation>
    <scope>NUCLEOTIDE SEQUENCE</scope>
</reference>
<feature type="compositionally biased region" description="Basic and acidic residues" evidence="1">
    <location>
        <begin position="27"/>
        <end position="38"/>
    </location>
</feature>
<evidence type="ECO:0000256" key="1">
    <source>
        <dbReference type="SAM" id="MobiDB-lite"/>
    </source>
</evidence>
<accession>A0A0E9QHV3</accession>
<dbReference type="AlphaFoldDB" id="A0A0E9QHV3"/>
<sequence length="38" mass="4255">MFFLPLLSDHNNNLITATGSPSPNLMTHKEKQTASKRN</sequence>
<evidence type="ECO:0000313" key="2">
    <source>
        <dbReference type="EMBL" id="JAH15915.1"/>
    </source>
</evidence>
<dbReference type="EMBL" id="GBXM01092662">
    <property type="protein sequence ID" value="JAH15915.1"/>
    <property type="molecule type" value="Transcribed_RNA"/>
</dbReference>
<feature type="region of interest" description="Disordered" evidence="1">
    <location>
        <begin position="15"/>
        <end position="38"/>
    </location>
</feature>
<organism evidence="2">
    <name type="scientific">Anguilla anguilla</name>
    <name type="common">European freshwater eel</name>
    <name type="synonym">Muraena anguilla</name>
    <dbReference type="NCBI Taxonomy" id="7936"/>
    <lineage>
        <taxon>Eukaryota</taxon>
        <taxon>Metazoa</taxon>
        <taxon>Chordata</taxon>
        <taxon>Craniata</taxon>
        <taxon>Vertebrata</taxon>
        <taxon>Euteleostomi</taxon>
        <taxon>Actinopterygii</taxon>
        <taxon>Neopterygii</taxon>
        <taxon>Teleostei</taxon>
        <taxon>Anguilliformes</taxon>
        <taxon>Anguillidae</taxon>
        <taxon>Anguilla</taxon>
    </lineage>
</organism>
<proteinExistence type="predicted"/>
<name>A0A0E9QHV3_ANGAN</name>
<feature type="compositionally biased region" description="Polar residues" evidence="1">
    <location>
        <begin position="15"/>
        <end position="25"/>
    </location>
</feature>
<protein>
    <submittedName>
        <fullName evidence="2">Uncharacterized protein</fullName>
    </submittedName>
</protein>